<reference evidence="1" key="1">
    <citation type="journal article" date="2014" name="Front. Microbiol.">
        <title>High frequency of phylogenetically diverse reductive dehalogenase-homologous genes in deep subseafloor sedimentary metagenomes.</title>
        <authorList>
            <person name="Kawai M."/>
            <person name="Futagami T."/>
            <person name="Toyoda A."/>
            <person name="Takaki Y."/>
            <person name="Nishi S."/>
            <person name="Hori S."/>
            <person name="Arai W."/>
            <person name="Tsubouchi T."/>
            <person name="Morono Y."/>
            <person name="Uchiyama I."/>
            <person name="Ito T."/>
            <person name="Fujiyama A."/>
            <person name="Inagaki F."/>
            <person name="Takami H."/>
        </authorList>
    </citation>
    <scope>NUCLEOTIDE SEQUENCE</scope>
    <source>
        <strain evidence="1">Expedition CK06-06</strain>
    </source>
</reference>
<protein>
    <submittedName>
        <fullName evidence="1">Uncharacterized protein</fullName>
    </submittedName>
</protein>
<proteinExistence type="predicted"/>
<dbReference type="AlphaFoldDB" id="X1BXU8"/>
<name>X1BXU8_9ZZZZ</name>
<accession>X1BXU8</accession>
<dbReference type="EMBL" id="BART01013424">
    <property type="protein sequence ID" value="GAG76956.1"/>
    <property type="molecule type" value="Genomic_DNA"/>
</dbReference>
<evidence type="ECO:0000313" key="1">
    <source>
        <dbReference type="EMBL" id="GAG76956.1"/>
    </source>
</evidence>
<organism evidence="1">
    <name type="scientific">marine sediment metagenome</name>
    <dbReference type="NCBI Taxonomy" id="412755"/>
    <lineage>
        <taxon>unclassified sequences</taxon>
        <taxon>metagenomes</taxon>
        <taxon>ecological metagenomes</taxon>
    </lineage>
</organism>
<comment type="caution">
    <text evidence="1">The sequence shown here is derived from an EMBL/GenBank/DDBJ whole genome shotgun (WGS) entry which is preliminary data.</text>
</comment>
<gene>
    <name evidence="1" type="ORF">S01H4_27454</name>
</gene>
<sequence>MLSNKDRSAINGALFKLDKRVEKPDKAMNDEVLGKRLWDELVLLTGLTPE</sequence>